<feature type="domain" description="PNPLA" evidence="11">
    <location>
        <begin position="481"/>
        <end position="723"/>
    </location>
</feature>
<comment type="domain">
    <text evidence="9">The nitrogen atoms of the two glycine residues in the GGXR motif define the oxyanion hole, and stabilize the oxyanion that forms during the nucleophilic attack by the catalytic serine during substrate cleavage.</text>
</comment>
<dbReference type="GO" id="GO:0016042">
    <property type="term" value="P:lipid catabolic process"/>
    <property type="evidence" value="ECO:0007669"/>
    <property type="project" value="UniProtKB-UniRule"/>
</dbReference>
<gene>
    <name evidence="12" type="ORF">TRITD_2Av1G087230</name>
</gene>
<dbReference type="Gene3D" id="1.25.10.10">
    <property type="entry name" value="Leucine-rich Repeat Variant"/>
    <property type="match status" value="1"/>
</dbReference>
<evidence type="ECO:0000256" key="7">
    <source>
        <dbReference type="ARBA" id="ARBA00025642"/>
    </source>
</evidence>
<dbReference type="Gene3D" id="3.40.1090.10">
    <property type="entry name" value="Cytosolic phospholipase A2 catalytic domain"/>
    <property type="match status" value="1"/>
</dbReference>
<evidence type="ECO:0000259" key="11">
    <source>
        <dbReference type="PROSITE" id="PS51635"/>
    </source>
</evidence>
<protein>
    <recommendedName>
        <fullName evidence="9">Patatin</fullName>
        <ecNumber evidence="9">3.1.1.-</ecNumber>
    </recommendedName>
</protein>
<dbReference type="SMART" id="SM00369">
    <property type="entry name" value="LRR_TYP"/>
    <property type="match status" value="3"/>
</dbReference>
<dbReference type="GO" id="GO:0006631">
    <property type="term" value="P:fatty acid metabolic process"/>
    <property type="evidence" value="ECO:0007669"/>
    <property type="project" value="TreeGrafter"/>
</dbReference>
<feature type="active site" description="Proton acceptor" evidence="8">
    <location>
        <position position="710"/>
    </location>
</feature>
<reference evidence="12 13" key="1">
    <citation type="submission" date="2017-09" db="EMBL/GenBank/DDBJ databases">
        <authorList>
            <consortium name="International Durum Wheat Genome Sequencing Consortium (IDWGSC)"/>
            <person name="Milanesi L."/>
        </authorList>
    </citation>
    <scope>NUCLEOTIDE SEQUENCE [LARGE SCALE GENOMIC DNA]</scope>
    <source>
        <strain evidence="13">cv. Svevo</strain>
    </source>
</reference>
<evidence type="ECO:0000256" key="9">
    <source>
        <dbReference type="RuleBase" id="RU361262"/>
    </source>
</evidence>
<dbReference type="PANTHER" id="PTHR24185:SF1">
    <property type="entry name" value="CALCIUM-INDEPENDENT PHOSPHOLIPASE A2-GAMMA"/>
    <property type="match status" value="1"/>
</dbReference>
<dbReference type="SUPFAM" id="SSF48371">
    <property type="entry name" value="ARM repeat"/>
    <property type="match status" value="1"/>
</dbReference>
<dbReference type="AlphaFoldDB" id="A0A9R1R5X8"/>
<dbReference type="GO" id="GO:0004620">
    <property type="term" value="F:phospholipase activity"/>
    <property type="evidence" value="ECO:0007669"/>
    <property type="project" value="InterPro"/>
</dbReference>
<keyword evidence="3 8" id="KW-0378">Hydrolase</keyword>
<dbReference type="EMBL" id="LT934113">
    <property type="protein sequence ID" value="VAH29485.1"/>
    <property type="molecule type" value="Genomic_DNA"/>
</dbReference>
<evidence type="ECO:0000256" key="8">
    <source>
        <dbReference type="PROSITE-ProRule" id="PRU01161"/>
    </source>
</evidence>
<comment type="similarity">
    <text evidence="9">Belongs to the patatin family.</text>
</comment>
<dbReference type="GO" id="GO:0006952">
    <property type="term" value="P:defense response"/>
    <property type="evidence" value="ECO:0007669"/>
    <property type="project" value="UniProtKB-KW"/>
</dbReference>
<dbReference type="InterPro" id="IPR003591">
    <property type="entry name" value="Leu-rich_rpt_typical-subtyp"/>
</dbReference>
<dbReference type="PROSITE" id="PS51635">
    <property type="entry name" value="PNPLA"/>
    <property type="match status" value="1"/>
</dbReference>
<dbReference type="CDD" id="cd07211">
    <property type="entry name" value="Pat_PNPLA8"/>
    <property type="match status" value="1"/>
</dbReference>
<dbReference type="InterPro" id="IPR011989">
    <property type="entry name" value="ARM-like"/>
</dbReference>
<feature type="short sequence motif" description="DGA/G" evidence="8">
    <location>
        <begin position="710"/>
        <end position="712"/>
    </location>
</feature>
<dbReference type="InterPro" id="IPR016024">
    <property type="entry name" value="ARM-type_fold"/>
</dbReference>
<keyword evidence="2" id="KW-0677">Repeat</keyword>
<comment type="function">
    <text evidence="7">Possesses non-specific lipolytic acyl hydrolase (LAH) activity. Hydrolyzes phospholipids as well as galactolipids. May play a role in disease resistance.</text>
</comment>
<proteinExistence type="inferred from homology"/>
<name>A0A9R1R5X8_TRITD</name>
<feature type="region of interest" description="Disordered" evidence="10">
    <location>
        <begin position="1189"/>
        <end position="1218"/>
    </location>
</feature>
<comment type="function">
    <text evidence="9">Lipolytic acyl hydrolase (LAH).</text>
</comment>
<evidence type="ECO:0000313" key="12">
    <source>
        <dbReference type="EMBL" id="VAH29485.1"/>
    </source>
</evidence>
<evidence type="ECO:0000256" key="2">
    <source>
        <dbReference type="ARBA" id="ARBA00022737"/>
    </source>
</evidence>
<evidence type="ECO:0000256" key="1">
    <source>
        <dbReference type="ARBA" id="ARBA00022614"/>
    </source>
</evidence>
<keyword evidence="13" id="KW-1185">Reference proteome</keyword>
<feature type="short sequence motif" description="GXSXG" evidence="8">
    <location>
        <begin position="517"/>
        <end position="521"/>
    </location>
</feature>
<dbReference type="Gramene" id="TRITD2Av1G087230.7">
    <property type="protein sequence ID" value="TRITD2Av1G087230.7"/>
    <property type="gene ID" value="TRITD2Av1G087230"/>
</dbReference>
<evidence type="ECO:0000256" key="3">
    <source>
        <dbReference type="ARBA" id="ARBA00022801"/>
    </source>
</evidence>
<evidence type="ECO:0000313" key="13">
    <source>
        <dbReference type="Proteomes" id="UP000324705"/>
    </source>
</evidence>
<evidence type="ECO:0000256" key="5">
    <source>
        <dbReference type="ARBA" id="ARBA00022963"/>
    </source>
</evidence>
<dbReference type="GO" id="GO:0016020">
    <property type="term" value="C:membrane"/>
    <property type="evidence" value="ECO:0007669"/>
    <property type="project" value="TreeGrafter"/>
</dbReference>
<evidence type="ECO:0000256" key="10">
    <source>
        <dbReference type="SAM" id="MobiDB-lite"/>
    </source>
</evidence>
<dbReference type="SUPFAM" id="SSF52151">
    <property type="entry name" value="FabD/lysophospholipase-like"/>
    <property type="match status" value="1"/>
</dbReference>
<dbReference type="EC" id="3.1.1.-" evidence="9"/>
<evidence type="ECO:0000256" key="6">
    <source>
        <dbReference type="ARBA" id="ARBA00023098"/>
    </source>
</evidence>
<dbReference type="InterPro" id="IPR002641">
    <property type="entry name" value="PNPLA_dom"/>
</dbReference>
<dbReference type="InterPro" id="IPR001611">
    <property type="entry name" value="Leu-rich_rpt"/>
</dbReference>
<evidence type="ECO:0000256" key="4">
    <source>
        <dbReference type="ARBA" id="ARBA00022821"/>
    </source>
</evidence>
<keyword evidence="5 8" id="KW-0442">Lipid degradation</keyword>
<keyword evidence="6 8" id="KW-0443">Lipid metabolism</keyword>
<dbReference type="InterPro" id="IPR016035">
    <property type="entry name" value="Acyl_Trfase/lysoPLipase"/>
</dbReference>
<dbReference type="Gene3D" id="3.80.10.10">
    <property type="entry name" value="Ribonuclease Inhibitor"/>
    <property type="match status" value="1"/>
</dbReference>
<dbReference type="SUPFAM" id="SSF52058">
    <property type="entry name" value="L domain-like"/>
    <property type="match status" value="1"/>
</dbReference>
<feature type="short sequence motif" description="GXGXXG" evidence="8">
    <location>
        <begin position="485"/>
        <end position="490"/>
    </location>
</feature>
<organism evidence="12 13">
    <name type="scientific">Triticum turgidum subsp. durum</name>
    <name type="common">Durum wheat</name>
    <name type="synonym">Triticum durum</name>
    <dbReference type="NCBI Taxonomy" id="4567"/>
    <lineage>
        <taxon>Eukaryota</taxon>
        <taxon>Viridiplantae</taxon>
        <taxon>Streptophyta</taxon>
        <taxon>Embryophyta</taxon>
        <taxon>Tracheophyta</taxon>
        <taxon>Spermatophyta</taxon>
        <taxon>Magnoliopsida</taxon>
        <taxon>Liliopsida</taxon>
        <taxon>Poales</taxon>
        <taxon>Poaceae</taxon>
        <taxon>BOP clade</taxon>
        <taxon>Pooideae</taxon>
        <taxon>Triticodae</taxon>
        <taxon>Triticeae</taxon>
        <taxon>Triticinae</taxon>
        <taxon>Triticum</taxon>
    </lineage>
</organism>
<dbReference type="Pfam" id="PF01734">
    <property type="entry name" value="Patatin"/>
    <property type="match status" value="1"/>
</dbReference>
<keyword evidence="4" id="KW-0611">Plant defense</keyword>
<dbReference type="Pfam" id="PF13855">
    <property type="entry name" value="LRR_8"/>
    <property type="match status" value="1"/>
</dbReference>
<dbReference type="PANTHER" id="PTHR24185">
    <property type="entry name" value="CALCIUM-INDEPENDENT PHOSPHOLIPASE A2-GAMMA"/>
    <property type="match status" value="1"/>
</dbReference>
<feature type="active site" description="Nucleophile" evidence="8">
    <location>
        <position position="519"/>
    </location>
</feature>
<keyword evidence="1" id="KW-0433">Leucine-rich repeat</keyword>
<sequence>MSSWGLGWKRSSEIFHLTLQSQLMVALPPPHDVVCVDLRPADDGDEVGVEMRVVRRREALRSVRVARALGSTQSTGDGAVVLARLIRSNLAPAPAADGAVAAGVPVLADHWRSVTVLSLCNCGLMVLPVELTRLSFLEKLYIDNNKLSVLPPEVGDLKNLKVLTADNNMLVSVPVELRQCVLLEELSLEHNKLVRPLLDFRSVPKLRVLRLFGNPLEFLPEILPLHNLRHLTLANIRIDALESLKSVTVEIETENYSYFIAARHKLSAFFSLVFRFSSCHHPLLASALAKIMEDRTNQVAISKEENAVRQLISMISSDNRHVVEQACLALSSLASDISSAMQLIKCDIMKPIEAVLKSFDDEELISVLQVVVTLTFVSDHVAQKMLRKDVLKSLKALCAHKNSEVQRLSLFAVGNLAFCLETRRTLIHSESLRDLLIRSTFSQEKRVSKAAARALAILGENENLRRAIRGRPVAKKGLRILSMDGGGMKGLATVQMLKQIEQGTGKRIHEMFDLICGTSTGGMLAMALGIKQMSLDQCEEIYTKLGKLVFAEPVPKDEAATWKEKLDQLFKSSSQSFRVVVHGSKHSADQFERLLKEMCADDDGDLLIESSVKGIPKVFAVSTLVSAMPAQPYIFRNYQYPPGTLEVSPGMAESPSPGAVGTVVSGAPVGIKRGAFMGSCKHHVWEAIRASSAAPYYLDDFSDDVNRWQDGAIVANNPTIFAIREAQLLWPDTRIDCLVSIGCGSVPTKSRRGGWRYLDTGQVLIESACSVERVEETLDTLIPMLPEMQYFRFNPVDDRCGMELDETDPAVWLKLEAATEEYIQKNLEVFKNVCELLVPRYQEEEKSSGIVKSLSFSRLSTSKSGLSESNPTLGWRRVVLLVEASFNPDFGKKINHTRSLEAFCSQNGIRLTLMNSTSGFGKPTTALPTPITSPLFTGSFPSSPLLYSPEGTQRIGRIDLVPPLSLDGHPAMKSSPPTSPIKSWQPSGHVRSLYDKLQNMPQVGVIHLALQNDSTGSILSWQNDVFVVAEPGELADRFLQCVKTSLSTMLHGSKRKGAYSVSKISCLSELVAEWPSFEIGGIHHRYIGRQTQVMEDNQEIGAYMFRRTVPACHMSPEDVRWMVGAWRERIIVCSGKYGLAHGLVKAFVDSGAKAVISSSVEPPDSQAIAYHGMDVSGSLENGKFVIGDDEADESEPEPVSPISDWEDSDAEKNGEGNKDIDEEEYLAQFICLLYDKLFREGVTVDTALQQALRAHPRLKYSCHLPNVS</sequence>
<accession>A0A9R1R5X8</accession>
<dbReference type="InterPro" id="IPR045217">
    <property type="entry name" value="PNPLA8-like"/>
</dbReference>
<dbReference type="Proteomes" id="UP000324705">
    <property type="component" value="Chromosome 2A"/>
</dbReference>
<dbReference type="InterPro" id="IPR032675">
    <property type="entry name" value="LRR_dom_sf"/>
</dbReference>